<feature type="domain" description="Peptidase S11 D-alanyl-D-alanine carboxypeptidase A N-terminal" evidence="11">
    <location>
        <begin position="1"/>
        <end position="214"/>
    </location>
</feature>
<evidence type="ECO:0000256" key="7">
    <source>
        <dbReference type="PIRSR" id="PIRSR618044-1"/>
    </source>
</evidence>
<feature type="active site" description="Acyl-ester intermediate" evidence="7">
    <location>
        <position position="22"/>
    </location>
</feature>
<evidence type="ECO:0000313" key="12">
    <source>
        <dbReference type="EMBL" id="RRH72516.1"/>
    </source>
</evidence>
<evidence type="ECO:0000259" key="11">
    <source>
        <dbReference type="Pfam" id="PF00768"/>
    </source>
</evidence>
<keyword evidence="2" id="KW-0732">Signal</keyword>
<dbReference type="GO" id="GO:0008360">
    <property type="term" value="P:regulation of cell shape"/>
    <property type="evidence" value="ECO:0007669"/>
    <property type="project" value="UniProtKB-KW"/>
</dbReference>
<dbReference type="AlphaFoldDB" id="A0A3P3DFS4"/>
<dbReference type="PRINTS" id="PR00725">
    <property type="entry name" value="DADACBPTASE1"/>
</dbReference>
<accession>A0A3P3DFS4</accession>
<name>A0A3P3DFS4_9RHOB</name>
<evidence type="ECO:0000256" key="8">
    <source>
        <dbReference type="PIRSR" id="PIRSR618044-2"/>
    </source>
</evidence>
<evidence type="ECO:0000256" key="5">
    <source>
        <dbReference type="ARBA" id="ARBA00022984"/>
    </source>
</evidence>
<feature type="active site" evidence="7">
    <location>
        <position position="82"/>
    </location>
</feature>
<evidence type="ECO:0000313" key="13">
    <source>
        <dbReference type="Proteomes" id="UP000282125"/>
    </source>
</evidence>
<evidence type="ECO:0000256" key="6">
    <source>
        <dbReference type="ARBA" id="ARBA00023316"/>
    </source>
</evidence>
<sequence length="628" mass="65850">MDARTGQVIYEQNADTRVHPASLTKMLTLYITFDAIRRGEIRLDDMVTITSHAASQPPSRLGLRSGQRISVRHLIRAAAIKSANDAASALGDHISGNERAFAARMNRTAKALGMHRSSFRNAHGLTAEGHLSTARDMTLLGRRLFYDFPQHYPMFSRLQEDAGVARVNNTNRRFLEGYRGADGIKTGYTNAAGFNLTASAERNGKRLVATVMGGVSTAHRNKKMAELMDVGFGAAPNRVRSVPPPPVSLAAIADESDNAPGGAGKTIRLQTARATSPRPAPRPAELTPAPEMLAELTSGVADVLAALTTEPEPAAAPAALPFAVADLEPPPPRPDAVAAEPAQETPVTEVADAAQAVETMLSDVPLTQPRARPAAPDVAAVAEASPAPTPAPEGVAAALALANAAPLPEAAPAEITPAVVQLAEAAPEATTLPFQVVDEAGREVSPAPQDPQAASLVAAALPASVAELAEADLPEDMPVPPADDDNVPLAQGFTGKLVVPALSGERPRARPGEIVMTMARAETTEALPSNVQRTSATTETREVVSRVSTSGGRHWAITLGKFNTRGTAERALLQTALSETRALEGALRKINQKGGGWEATFAGLTRDQADLACRRLQARAINCFTLGP</sequence>
<evidence type="ECO:0000256" key="10">
    <source>
        <dbReference type="SAM" id="MobiDB-lite"/>
    </source>
</evidence>
<keyword evidence="12" id="KW-0121">Carboxypeptidase</keyword>
<protein>
    <submittedName>
        <fullName evidence="12">D-alanyl-D-alanine carboxypeptidase</fullName>
    </submittedName>
</protein>
<keyword evidence="3" id="KW-0378">Hydrolase</keyword>
<reference evidence="12 13" key="1">
    <citation type="submission" date="2018-11" db="EMBL/GenBank/DDBJ databases">
        <title>Gemmobacter sp. nov., YIM 102744-1 draft genome.</title>
        <authorList>
            <person name="Li G."/>
            <person name="Jiang Y."/>
        </authorList>
    </citation>
    <scope>NUCLEOTIDE SEQUENCE [LARGE SCALE GENOMIC DNA]</scope>
    <source>
        <strain evidence="12 13">YIM 102744-1</strain>
    </source>
</reference>
<dbReference type="InterPro" id="IPR018044">
    <property type="entry name" value="Peptidase_S11"/>
</dbReference>
<keyword evidence="6" id="KW-0961">Cell wall biogenesis/degradation</keyword>
<dbReference type="Proteomes" id="UP000282125">
    <property type="component" value="Unassembled WGS sequence"/>
</dbReference>
<dbReference type="Gene3D" id="3.40.710.10">
    <property type="entry name" value="DD-peptidase/beta-lactamase superfamily"/>
    <property type="match status" value="1"/>
</dbReference>
<evidence type="ECO:0000256" key="2">
    <source>
        <dbReference type="ARBA" id="ARBA00022729"/>
    </source>
</evidence>
<keyword evidence="4" id="KW-0133">Cell shape</keyword>
<dbReference type="InterPro" id="IPR001967">
    <property type="entry name" value="Peptidase_S11_N"/>
</dbReference>
<keyword evidence="13" id="KW-1185">Reference proteome</keyword>
<evidence type="ECO:0000256" key="3">
    <source>
        <dbReference type="ARBA" id="ARBA00022801"/>
    </source>
</evidence>
<dbReference type="PANTHER" id="PTHR21581:SF6">
    <property type="entry name" value="TRAFFICKING PROTEIN PARTICLE COMPLEX SUBUNIT 12"/>
    <property type="match status" value="1"/>
</dbReference>
<organism evidence="12 13">
    <name type="scientific">Falsigemmobacter faecalis</name>
    <dbReference type="NCBI Taxonomy" id="2488730"/>
    <lineage>
        <taxon>Bacteria</taxon>
        <taxon>Pseudomonadati</taxon>
        <taxon>Pseudomonadota</taxon>
        <taxon>Alphaproteobacteria</taxon>
        <taxon>Rhodobacterales</taxon>
        <taxon>Paracoccaceae</taxon>
        <taxon>Falsigemmobacter</taxon>
    </lineage>
</organism>
<keyword evidence="5" id="KW-0573">Peptidoglycan synthesis</keyword>
<dbReference type="GO" id="GO:0006508">
    <property type="term" value="P:proteolysis"/>
    <property type="evidence" value="ECO:0007669"/>
    <property type="project" value="InterPro"/>
</dbReference>
<evidence type="ECO:0000256" key="4">
    <source>
        <dbReference type="ARBA" id="ARBA00022960"/>
    </source>
</evidence>
<dbReference type="GO" id="GO:0071555">
    <property type="term" value="P:cell wall organization"/>
    <property type="evidence" value="ECO:0007669"/>
    <property type="project" value="UniProtKB-KW"/>
</dbReference>
<feature type="active site" description="Proton acceptor" evidence="7">
    <location>
        <position position="25"/>
    </location>
</feature>
<dbReference type="Pfam" id="PF00768">
    <property type="entry name" value="Peptidase_S11"/>
    <property type="match status" value="1"/>
</dbReference>
<feature type="binding site" evidence="8">
    <location>
        <position position="185"/>
    </location>
    <ligand>
        <name>substrate</name>
    </ligand>
</feature>
<dbReference type="PANTHER" id="PTHR21581">
    <property type="entry name" value="D-ALANYL-D-ALANINE CARBOXYPEPTIDASE"/>
    <property type="match status" value="1"/>
</dbReference>
<feature type="region of interest" description="Disordered" evidence="10">
    <location>
        <begin position="254"/>
        <end position="286"/>
    </location>
</feature>
<proteinExistence type="inferred from homology"/>
<keyword evidence="12" id="KW-0645">Protease</keyword>
<comment type="similarity">
    <text evidence="1 9">Belongs to the peptidase S11 family.</text>
</comment>
<dbReference type="GO" id="GO:0009252">
    <property type="term" value="P:peptidoglycan biosynthetic process"/>
    <property type="evidence" value="ECO:0007669"/>
    <property type="project" value="UniProtKB-KW"/>
</dbReference>
<dbReference type="InterPro" id="IPR012338">
    <property type="entry name" value="Beta-lactam/transpept-like"/>
</dbReference>
<dbReference type="SUPFAM" id="SSF56601">
    <property type="entry name" value="beta-lactamase/transpeptidase-like"/>
    <property type="match status" value="1"/>
</dbReference>
<comment type="caution">
    <text evidence="12">The sequence shown here is derived from an EMBL/GenBank/DDBJ whole genome shotgun (WGS) entry which is preliminary data.</text>
</comment>
<evidence type="ECO:0000256" key="1">
    <source>
        <dbReference type="ARBA" id="ARBA00007164"/>
    </source>
</evidence>
<evidence type="ECO:0000256" key="9">
    <source>
        <dbReference type="RuleBase" id="RU004016"/>
    </source>
</evidence>
<dbReference type="GO" id="GO:0009002">
    <property type="term" value="F:serine-type D-Ala-D-Ala carboxypeptidase activity"/>
    <property type="evidence" value="ECO:0007669"/>
    <property type="project" value="InterPro"/>
</dbReference>
<dbReference type="EMBL" id="RRAZ01000023">
    <property type="protein sequence ID" value="RRH72516.1"/>
    <property type="molecule type" value="Genomic_DNA"/>
</dbReference>
<dbReference type="OrthoDB" id="9795979at2"/>
<gene>
    <name evidence="12" type="ORF">EG244_14635</name>
</gene>